<dbReference type="Gene3D" id="1.10.630.10">
    <property type="entry name" value="Cytochrome P450"/>
    <property type="match status" value="1"/>
</dbReference>
<dbReference type="SUPFAM" id="SSF48264">
    <property type="entry name" value="Cytochrome P450"/>
    <property type="match status" value="1"/>
</dbReference>
<feature type="transmembrane region" description="Helical" evidence="14">
    <location>
        <begin position="6"/>
        <end position="27"/>
    </location>
</feature>
<feature type="binding site" description="axial binding residue" evidence="13">
    <location>
        <position position="439"/>
    </location>
    <ligand>
        <name>heme</name>
        <dbReference type="ChEBI" id="CHEBI:30413"/>
    </ligand>
    <ligandPart>
        <name>Fe</name>
        <dbReference type="ChEBI" id="CHEBI:18248"/>
    </ligandPart>
</feature>
<dbReference type="Proteomes" id="UP001431783">
    <property type="component" value="Unassembled WGS sequence"/>
</dbReference>
<reference evidence="15 16" key="1">
    <citation type="submission" date="2023-03" db="EMBL/GenBank/DDBJ databases">
        <title>Genome insight into feeding habits of ladybird beetles.</title>
        <authorList>
            <person name="Li H.-S."/>
            <person name="Huang Y.-H."/>
            <person name="Pang H."/>
        </authorList>
    </citation>
    <scope>NUCLEOTIDE SEQUENCE [LARGE SCALE GENOMIC DNA]</scope>
    <source>
        <strain evidence="15">SYSU_2023b</strain>
        <tissue evidence="15">Whole body</tissue>
    </source>
</reference>
<organism evidence="15 16">
    <name type="scientific">Henosepilachna vigintioctopunctata</name>
    <dbReference type="NCBI Taxonomy" id="420089"/>
    <lineage>
        <taxon>Eukaryota</taxon>
        <taxon>Metazoa</taxon>
        <taxon>Ecdysozoa</taxon>
        <taxon>Arthropoda</taxon>
        <taxon>Hexapoda</taxon>
        <taxon>Insecta</taxon>
        <taxon>Pterygota</taxon>
        <taxon>Neoptera</taxon>
        <taxon>Endopterygota</taxon>
        <taxon>Coleoptera</taxon>
        <taxon>Polyphaga</taxon>
        <taxon>Cucujiformia</taxon>
        <taxon>Coccinelloidea</taxon>
        <taxon>Coccinellidae</taxon>
        <taxon>Epilachninae</taxon>
        <taxon>Epilachnini</taxon>
        <taxon>Henosepilachna</taxon>
    </lineage>
</organism>
<evidence type="ECO:0000256" key="11">
    <source>
        <dbReference type="ARBA" id="ARBA00023033"/>
    </source>
</evidence>
<dbReference type="InterPro" id="IPR002401">
    <property type="entry name" value="Cyt_P450_E_grp-I"/>
</dbReference>
<evidence type="ECO:0000313" key="15">
    <source>
        <dbReference type="EMBL" id="KAK9884053.1"/>
    </source>
</evidence>
<evidence type="ECO:0008006" key="17">
    <source>
        <dbReference type="Google" id="ProtNLM"/>
    </source>
</evidence>
<dbReference type="CDD" id="cd11056">
    <property type="entry name" value="CYP6-like"/>
    <property type="match status" value="1"/>
</dbReference>
<keyword evidence="16" id="KW-1185">Reference proteome</keyword>
<keyword evidence="6 13" id="KW-0479">Metal-binding</keyword>
<dbReference type="InterPro" id="IPR050476">
    <property type="entry name" value="Insect_CytP450_Detox"/>
</dbReference>
<dbReference type="GO" id="GO:0004497">
    <property type="term" value="F:monooxygenase activity"/>
    <property type="evidence" value="ECO:0007669"/>
    <property type="project" value="UniProtKB-KW"/>
</dbReference>
<dbReference type="InterPro" id="IPR036396">
    <property type="entry name" value="Cyt_P450_sf"/>
</dbReference>
<keyword evidence="9" id="KW-0560">Oxidoreductase</keyword>
<evidence type="ECO:0000256" key="6">
    <source>
        <dbReference type="ARBA" id="ARBA00022723"/>
    </source>
</evidence>
<evidence type="ECO:0000256" key="8">
    <source>
        <dbReference type="ARBA" id="ARBA00022848"/>
    </source>
</evidence>
<evidence type="ECO:0000313" key="16">
    <source>
        <dbReference type="Proteomes" id="UP001431783"/>
    </source>
</evidence>
<dbReference type="PANTHER" id="PTHR24292">
    <property type="entry name" value="CYTOCHROME P450"/>
    <property type="match status" value="1"/>
</dbReference>
<evidence type="ECO:0000256" key="3">
    <source>
        <dbReference type="ARBA" id="ARBA00004406"/>
    </source>
</evidence>
<dbReference type="EMBL" id="JARQZJ010000092">
    <property type="protein sequence ID" value="KAK9884053.1"/>
    <property type="molecule type" value="Genomic_DNA"/>
</dbReference>
<dbReference type="AlphaFoldDB" id="A0AAW1USA4"/>
<evidence type="ECO:0000256" key="4">
    <source>
        <dbReference type="ARBA" id="ARBA00010617"/>
    </source>
</evidence>
<sequence>MARYVPKVFALITIYALFKFIRLSTYWSRRKVKSGKLVPFFGELYGMIFGKTSNADTYKRLYNEVGNARYYGTYQFIWPVLVLKCPVLIKTMLDKSSVCFNAHRNDAKETVDPLWCRNLFVLKGDRWKDMRSFLSPVFCTGNLEELFYGVRIKARSFVRYFDKMPKQEIDVEFKDACTRITLDIISHMTMGVDVNSMTERDNRYYTMGKLFGDSDSKWRSLVFFSYMLCPIIPNLLGLTVFNKHLKAFFMEEVERILAQPIPDRGPSMLSFLIKEKHEGQNITAIDMAAQVFLFYLGGVENVSNLICFMAYELAENPKVQDKLIDEIDQYRSESLTYRLISDKMPYLKMVLAETLRKHPITTFTDRVVTKPYTIEPKMRGETPLKLEVGDSITVPIIAIHHDPDLFKNPEIFDPLRFSPERISEIEKCYIPFGLNPRRCIAQHFAELEVKIIFIELLKIFNIVKIPQTKFDISRTSFGLRFKGGEIHLGLKRRYI</sequence>
<keyword evidence="14" id="KW-0812">Transmembrane</keyword>
<dbReference type="GO" id="GO:0020037">
    <property type="term" value="F:heme binding"/>
    <property type="evidence" value="ECO:0007669"/>
    <property type="project" value="InterPro"/>
</dbReference>
<evidence type="ECO:0000256" key="1">
    <source>
        <dbReference type="ARBA" id="ARBA00001971"/>
    </source>
</evidence>
<keyword evidence="10 13" id="KW-0408">Iron</keyword>
<keyword evidence="12 14" id="KW-0472">Membrane</keyword>
<comment type="cofactor">
    <cofactor evidence="1 13">
        <name>heme</name>
        <dbReference type="ChEBI" id="CHEBI:30413"/>
    </cofactor>
</comment>
<evidence type="ECO:0000256" key="2">
    <source>
        <dbReference type="ARBA" id="ARBA00004174"/>
    </source>
</evidence>
<evidence type="ECO:0000256" key="13">
    <source>
        <dbReference type="PIRSR" id="PIRSR602401-1"/>
    </source>
</evidence>
<proteinExistence type="inferred from homology"/>
<keyword evidence="14" id="KW-1133">Transmembrane helix</keyword>
<comment type="subcellular location">
    <subcellularLocation>
        <location evidence="3">Endoplasmic reticulum membrane</location>
        <topology evidence="3">Peripheral membrane protein</topology>
    </subcellularLocation>
    <subcellularLocation>
        <location evidence="2">Microsome membrane</location>
        <topology evidence="2">Peripheral membrane protein</topology>
    </subcellularLocation>
</comment>
<evidence type="ECO:0000256" key="7">
    <source>
        <dbReference type="ARBA" id="ARBA00022824"/>
    </source>
</evidence>
<keyword evidence="11" id="KW-0503">Monooxygenase</keyword>
<evidence type="ECO:0000256" key="12">
    <source>
        <dbReference type="ARBA" id="ARBA00023136"/>
    </source>
</evidence>
<comment type="similarity">
    <text evidence="4">Belongs to the cytochrome P450 family.</text>
</comment>
<feature type="transmembrane region" description="Helical" evidence="14">
    <location>
        <begin position="221"/>
        <end position="241"/>
    </location>
</feature>
<dbReference type="PANTHER" id="PTHR24292:SF54">
    <property type="entry name" value="CYP9F3-RELATED"/>
    <property type="match status" value="1"/>
</dbReference>
<gene>
    <name evidence="15" type="ORF">WA026_004990</name>
</gene>
<dbReference type="PRINTS" id="PR00385">
    <property type="entry name" value="P450"/>
</dbReference>
<protein>
    <recommendedName>
        <fullName evidence="17">Cytochrome P450</fullName>
    </recommendedName>
</protein>
<evidence type="ECO:0000256" key="9">
    <source>
        <dbReference type="ARBA" id="ARBA00023002"/>
    </source>
</evidence>
<dbReference type="GO" id="GO:0005789">
    <property type="term" value="C:endoplasmic reticulum membrane"/>
    <property type="evidence" value="ECO:0007669"/>
    <property type="project" value="UniProtKB-SubCell"/>
</dbReference>
<keyword evidence="8" id="KW-0492">Microsome</keyword>
<dbReference type="GO" id="GO:0016705">
    <property type="term" value="F:oxidoreductase activity, acting on paired donors, with incorporation or reduction of molecular oxygen"/>
    <property type="evidence" value="ECO:0007669"/>
    <property type="project" value="InterPro"/>
</dbReference>
<keyword evidence="5 13" id="KW-0349">Heme</keyword>
<evidence type="ECO:0000256" key="10">
    <source>
        <dbReference type="ARBA" id="ARBA00023004"/>
    </source>
</evidence>
<dbReference type="Pfam" id="PF00067">
    <property type="entry name" value="p450"/>
    <property type="match status" value="1"/>
</dbReference>
<evidence type="ECO:0000256" key="14">
    <source>
        <dbReference type="SAM" id="Phobius"/>
    </source>
</evidence>
<keyword evidence="7" id="KW-0256">Endoplasmic reticulum</keyword>
<comment type="caution">
    <text evidence="15">The sequence shown here is derived from an EMBL/GenBank/DDBJ whole genome shotgun (WGS) entry which is preliminary data.</text>
</comment>
<evidence type="ECO:0000256" key="5">
    <source>
        <dbReference type="ARBA" id="ARBA00022617"/>
    </source>
</evidence>
<dbReference type="PRINTS" id="PR00463">
    <property type="entry name" value="EP450I"/>
</dbReference>
<dbReference type="InterPro" id="IPR001128">
    <property type="entry name" value="Cyt_P450"/>
</dbReference>
<accession>A0AAW1USA4</accession>
<dbReference type="GO" id="GO:0005506">
    <property type="term" value="F:iron ion binding"/>
    <property type="evidence" value="ECO:0007669"/>
    <property type="project" value="InterPro"/>
</dbReference>
<name>A0AAW1USA4_9CUCU</name>